<keyword evidence="5" id="KW-0540">Nuclease</keyword>
<evidence type="ECO:0000256" key="2">
    <source>
        <dbReference type="ARBA" id="ARBA00022747"/>
    </source>
</evidence>
<dbReference type="InterPro" id="IPR044946">
    <property type="entry name" value="Restrct_endonuc_typeI_TRD_sf"/>
</dbReference>
<dbReference type="Pfam" id="PF01420">
    <property type="entry name" value="Methylase_S"/>
    <property type="match status" value="1"/>
</dbReference>
<dbReference type="RefSeq" id="WP_386132718.1">
    <property type="nucleotide sequence ID" value="NZ_JBHTJL010000019.1"/>
</dbReference>
<dbReference type="PANTHER" id="PTHR30408:SF12">
    <property type="entry name" value="TYPE I RESTRICTION ENZYME MJAVIII SPECIFICITY SUBUNIT"/>
    <property type="match status" value="1"/>
</dbReference>
<dbReference type="Proteomes" id="UP001597013">
    <property type="component" value="Unassembled WGS sequence"/>
</dbReference>
<evidence type="ECO:0000256" key="1">
    <source>
        <dbReference type="ARBA" id="ARBA00010923"/>
    </source>
</evidence>
<dbReference type="EMBL" id="JBHTJL010000019">
    <property type="protein sequence ID" value="MFD1064324.1"/>
    <property type="molecule type" value="Genomic_DNA"/>
</dbReference>
<evidence type="ECO:0000313" key="5">
    <source>
        <dbReference type="EMBL" id="MFD1064324.1"/>
    </source>
</evidence>
<dbReference type="Gene3D" id="3.90.220.20">
    <property type="entry name" value="DNA methylase specificity domains"/>
    <property type="match status" value="1"/>
</dbReference>
<evidence type="ECO:0000256" key="3">
    <source>
        <dbReference type="ARBA" id="ARBA00023125"/>
    </source>
</evidence>
<protein>
    <submittedName>
        <fullName evidence="5">Restriction endonuclease subunit S</fullName>
        <ecNumber evidence="5">3.1.21.-</ecNumber>
    </submittedName>
</protein>
<dbReference type="GO" id="GO:0016787">
    <property type="term" value="F:hydrolase activity"/>
    <property type="evidence" value="ECO:0007669"/>
    <property type="project" value="UniProtKB-KW"/>
</dbReference>
<evidence type="ECO:0000259" key="4">
    <source>
        <dbReference type="Pfam" id="PF01420"/>
    </source>
</evidence>
<dbReference type="GO" id="GO:0004519">
    <property type="term" value="F:endonuclease activity"/>
    <property type="evidence" value="ECO:0007669"/>
    <property type="project" value="UniProtKB-KW"/>
</dbReference>
<comment type="similarity">
    <text evidence="1">Belongs to the type-I restriction system S methylase family.</text>
</comment>
<dbReference type="PANTHER" id="PTHR30408">
    <property type="entry name" value="TYPE-1 RESTRICTION ENZYME ECOKI SPECIFICITY PROTEIN"/>
    <property type="match status" value="1"/>
</dbReference>
<evidence type="ECO:0000313" key="6">
    <source>
        <dbReference type="Proteomes" id="UP001597013"/>
    </source>
</evidence>
<accession>A0ABW3NA81</accession>
<keyword evidence="2" id="KW-0680">Restriction system</keyword>
<feature type="domain" description="Type I restriction modification DNA specificity" evidence="4">
    <location>
        <begin position="10"/>
        <end position="175"/>
    </location>
</feature>
<keyword evidence="3" id="KW-0238">DNA-binding</keyword>
<comment type="caution">
    <text evidence="5">The sequence shown here is derived from an EMBL/GenBank/DDBJ whole genome shotgun (WGS) entry which is preliminary data.</text>
</comment>
<dbReference type="InterPro" id="IPR000055">
    <property type="entry name" value="Restrct_endonuc_typeI_TRD"/>
</dbReference>
<dbReference type="EC" id="3.1.21.-" evidence="5"/>
<keyword evidence="5" id="KW-0255">Endonuclease</keyword>
<keyword evidence="6" id="KW-1185">Reference proteome</keyword>
<gene>
    <name evidence="5" type="ORF">ACFQ1Q_13800</name>
</gene>
<reference evidence="6" key="1">
    <citation type="journal article" date="2019" name="Int. J. Syst. Evol. Microbiol.">
        <title>The Global Catalogue of Microorganisms (GCM) 10K type strain sequencing project: providing services to taxonomists for standard genome sequencing and annotation.</title>
        <authorList>
            <consortium name="The Broad Institute Genomics Platform"/>
            <consortium name="The Broad Institute Genome Sequencing Center for Infectious Disease"/>
            <person name="Wu L."/>
            <person name="Ma J."/>
        </authorList>
    </citation>
    <scope>NUCLEOTIDE SEQUENCE [LARGE SCALE GENOMIC DNA]</scope>
    <source>
        <strain evidence="6">CCUG 62215</strain>
    </source>
</reference>
<dbReference type="InterPro" id="IPR052021">
    <property type="entry name" value="Type-I_RS_S_subunit"/>
</dbReference>
<dbReference type="SUPFAM" id="SSF116734">
    <property type="entry name" value="DNA methylase specificity domain"/>
    <property type="match status" value="1"/>
</dbReference>
<organism evidence="5 6">
    <name type="scientific">Winogradskyella litorisediminis</name>
    <dbReference type="NCBI Taxonomy" id="1156618"/>
    <lineage>
        <taxon>Bacteria</taxon>
        <taxon>Pseudomonadati</taxon>
        <taxon>Bacteroidota</taxon>
        <taxon>Flavobacteriia</taxon>
        <taxon>Flavobacteriales</taxon>
        <taxon>Flavobacteriaceae</taxon>
        <taxon>Winogradskyella</taxon>
    </lineage>
</organism>
<sequence>MYKNILITKLGKIADVQFGLYQKKEMEGSVKYLTSSHFDDDLNPTLFENSFVKLENKDNKFLLKSNDIILAGKGQRIFAWAYEEKFGKVIPSSLFYIIRTDENQVNGHYLATILNSSKKQYELTLLGSGSSMISITKKELLDLEIALPPLEEQKKIVKISKLLDEEISITSQILEKKRMFKQGVLNQLLTNKTK</sequence>
<keyword evidence="5" id="KW-0378">Hydrolase</keyword>
<proteinExistence type="inferred from homology"/>
<name>A0ABW3NA81_9FLAO</name>